<organism evidence="1 2">
    <name type="scientific">Cardamine amara subsp. amara</name>
    <dbReference type="NCBI Taxonomy" id="228776"/>
    <lineage>
        <taxon>Eukaryota</taxon>
        <taxon>Viridiplantae</taxon>
        <taxon>Streptophyta</taxon>
        <taxon>Embryophyta</taxon>
        <taxon>Tracheophyta</taxon>
        <taxon>Spermatophyta</taxon>
        <taxon>Magnoliopsida</taxon>
        <taxon>eudicotyledons</taxon>
        <taxon>Gunneridae</taxon>
        <taxon>Pentapetalae</taxon>
        <taxon>rosids</taxon>
        <taxon>malvids</taxon>
        <taxon>Brassicales</taxon>
        <taxon>Brassicaceae</taxon>
        <taxon>Cardamineae</taxon>
        <taxon>Cardamine</taxon>
    </lineage>
</organism>
<dbReference type="EMBL" id="JBANAX010000655">
    <property type="protein sequence ID" value="KAL1199046.1"/>
    <property type="molecule type" value="Genomic_DNA"/>
</dbReference>
<sequence length="109" mass="11837">MKKSYKFQSLLSSLIFLIIVLSISRIAAMGSGGAYRHPPSQSSCKTCMAEQMQYTCPKCIPVLRCMARCLWGGVAQRKCTATCGCDPVAKPSLVECKRCVSRCKCSCAA</sequence>
<evidence type="ECO:0000313" key="2">
    <source>
        <dbReference type="Proteomes" id="UP001558713"/>
    </source>
</evidence>
<accession>A0ABD0ZWS8</accession>
<gene>
    <name evidence="1" type="ORF">V5N11_028383</name>
</gene>
<evidence type="ECO:0000313" key="1">
    <source>
        <dbReference type="EMBL" id="KAL1199046.1"/>
    </source>
</evidence>
<dbReference type="AlphaFoldDB" id="A0ABD0ZWS8"/>
<reference evidence="1 2" key="1">
    <citation type="submission" date="2024-04" db="EMBL/GenBank/DDBJ databases">
        <title>Genome assembly C_amara_ONT_v2.</title>
        <authorList>
            <person name="Yant L."/>
            <person name="Moore C."/>
            <person name="Slenker M."/>
        </authorList>
    </citation>
    <scope>NUCLEOTIDE SEQUENCE [LARGE SCALE GENOMIC DNA]</scope>
    <source>
        <tissue evidence="1">Leaf</tissue>
    </source>
</reference>
<proteinExistence type="predicted"/>
<comment type="caution">
    <text evidence="1">The sequence shown here is derived from an EMBL/GenBank/DDBJ whole genome shotgun (WGS) entry which is preliminary data.</text>
</comment>
<keyword evidence="2" id="KW-1185">Reference proteome</keyword>
<name>A0ABD0ZWS8_CARAN</name>
<dbReference type="Proteomes" id="UP001558713">
    <property type="component" value="Unassembled WGS sequence"/>
</dbReference>
<protein>
    <submittedName>
        <fullName evidence="1">Uncharacterized protein</fullName>
    </submittedName>
</protein>